<reference evidence="1 2" key="1">
    <citation type="journal article" date="2015" name="Genome Announc.">
        <title>Expanding the biotechnology potential of lactobacilli through comparative genomics of 213 strains and associated genera.</title>
        <authorList>
            <person name="Sun Z."/>
            <person name="Harris H.M."/>
            <person name="McCann A."/>
            <person name="Guo C."/>
            <person name="Argimon S."/>
            <person name="Zhang W."/>
            <person name="Yang X."/>
            <person name="Jeffery I.B."/>
            <person name="Cooney J.C."/>
            <person name="Kagawa T.F."/>
            <person name="Liu W."/>
            <person name="Song Y."/>
            <person name="Salvetti E."/>
            <person name="Wrobel A."/>
            <person name="Rasinkangas P."/>
            <person name="Parkhill J."/>
            <person name="Rea M.C."/>
            <person name="O'Sullivan O."/>
            <person name="Ritari J."/>
            <person name="Douillard F.P."/>
            <person name="Paul Ross R."/>
            <person name="Yang R."/>
            <person name="Briner A.E."/>
            <person name="Felis G.E."/>
            <person name="de Vos W.M."/>
            <person name="Barrangou R."/>
            <person name="Klaenhammer T.R."/>
            <person name="Caufield P.W."/>
            <person name="Cui Y."/>
            <person name="Zhang H."/>
            <person name="O'Toole P.W."/>
        </authorList>
    </citation>
    <scope>NUCLEOTIDE SEQUENCE [LARGE SCALE GENOMIC DNA]</scope>
    <source>
        <strain evidence="1 2">DSM 23927</strain>
    </source>
</reference>
<dbReference type="Gene3D" id="1.10.150.240">
    <property type="entry name" value="Putative phosphatase, domain 2"/>
    <property type="match status" value="1"/>
</dbReference>
<dbReference type="EMBL" id="AYZQ01000001">
    <property type="protein sequence ID" value="KRM72713.1"/>
    <property type="molecule type" value="Genomic_DNA"/>
</dbReference>
<name>A0A0R2B8K2_9LACO</name>
<dbReference type="Proteomes" id="UP000051672">
    <property type="component" value="Unassembled WGS sequence"/>
</dbReference>
<proteinExistence type="predicted"/>
<evidence type="ECO:0000313" key="2">
    <source>
        <dbReference type="Proteomes" id="UP000051672"/>
    </source>
</evidence>
<dbReference type="InterPro" id="IPR036412">
    <property type="entry name" value="HAD-like_sf"/>
</dbReference>
<dbReference type="PATRIC" id="fig|1423727.3.peg.425"/>
<keyword evidence="2" id="KW-1185">Reference proteome</keyword>
<dbReference type="GO" id="GO:0005829">
    <property type="term" value="C:cytosol"/>
    <property type="evidence" value="ECO:0007669"/>
    <property type="project" value="TreeGrafter"/>
</dbReference>
<dbReference type="PANTHER" id="PTHR43434">
    <property type="entry name" value="PHOSPHOGLYCOLATE PHOSPHATASE"/>
    <property type="match status" value="1"/>
</dbReference>
<evidence type="ECO:0000313" key="1">
    <source>
        <dbReference type="EMBL" id="KRM72713.1"/>
    </source>
</evidence>
<dbReference type="RefSeq" id="WP_057893732.1">
    <property type="nucleotide sequence ID" value="NZ_AYZQ01000001.1"/>
</dbReference>
<dbReference type="SFLD" id="SFLDG01129">
    <property type="entry name" value="C1.5:_HAD__Beta-PGM__Phosphata"/>
    <property type="match status" value="1"/>
</dbReference>
<keyword evidence="1" id="KW-0378">Hydrolase</keyword>
<dbReference type="SUPFAM" id="SSF56784">
    <property type="entry name" value="HAD-like"/>
    <property type="match status" value="1"/>
</dbReference>
<sequence>MRNAIWDFDGTLYDTYPGMLQALLEVLRAHGVDLNADKTFETIKRGSIRDLLRELAPKTGLTLVDLEAAYHKQEAQYLLDAKPYPQAAAVLETMVAHGNRHFLLTHRDEAAWDMLARDGLKHLFEGGVDRSQDLPRKPDPAAINFLLHRYALRPDETGMIGDRKLDVLAGQAAHVQGIYLNIDGFNDAPTADAIVAQLSDIPALFRH</sequence>
<dbReference type="InterPro" id="IPR041492">
    <property type="entry name" value="HAD_2"/>
</dbReference>
<dbReference type="InterPro" id="IPR023214">
    <property type="entry name" value="HAD_sf"/>
</dbReference>
<dbReference type="PANTHER" id="PTHR43434:SF25">
    <property type="entry name" value="PHOSPHOGLYCOLATE PHOSPHATASE"/>
    <property type="match status" value="1"/>
</dbReference>
<dbReference type="SFLD" id="SFLDS00003">
    <property type="entry name" value="Haloacid_Dehalogenase"/>
    <property type="match status" value="1"/>
</dbReference>
<dbReference type="GO" id="GO:0008967">
    <property type="term" value="F:phosphoglycolate phosphatase activity"/>
    <property type="evidence" value="ECO:0007669"/>
    <property type="project" value="TreeGrafter"/>
</dbReference>
<comment type="caution">
    <text evidence="1">The sequence shown here is derived from an EMBL/GenBank/DDBJ whole genome shotgun (WGS) entry which is preliminary data.</text>
</comment>
<dbReference type="AlphaFoldDB" id="A0A0R2B8K2"/>
<accession>A0A0R2B8K2</accession>
<dbReference type="Gene3D" id="3.40.50.1000">
    <property type="entry name" value="HAD superfamily/HAD-like"/>
    <property type="match status" value="1"/>
</dbReference>
<dbReference type="STRING" id="1423727.FC34_GL000423"/>
<dbReference type="GO" id="GO:0006281">
    <property type="term" value="P:DNA repair"/>
    <property type="evidence" value="ECO:0007669"/>
    <property type="project" value="TreeGrafter"/>
</dbReference>
<dbReference type="Pfam" id="PF13419">
    <property type="entry name" value="HAD_2"/>
    <property type="match status" value="1"/>
</dbReference>
<dbReference type="InterPro" id="IPR023198">
    <property type="entry name" value="PGP-like_dom2"/>
</dbReference>
<organism evidence="1 2">
    <name type="scientific">Lacticaseibacillus brantae DSM 23927</name>
    <dbReference type="NCBI Taxonomy" id="1423727"/>
    <lineage>
        <taxon>Bacteria</taxon>
        <taxon>Bacillati</taxon>
        <taxon>Bacillota</taxon>
        <taxon>Bacilli</taxon>
        <taxon>Lactobacillales</taxon>
        <taxon>Lactobacillaceae</taxon>
        <taxon>Lacticaseibacillus</taxon>
    </lineage>
</organism>
<dbReference type="OrthoDB" id="9807630at2"/>
<dbReference type="InterPro" id="IPR050155">
    <property type="entry name" value="HAD-like_hydrolase_sf"/>
</dbReference>
<protein>
    <submittedName>
        <fullName evidence="1">Phosphatase HAD-superfamily hydrolase</fullName>
    </submittedName>
</protein>
<gene>
    <name evidence="1" type="ORF">FC34_GL000423</name>
</gene>